<evidence type="ECO:0000256" key="9">
    <source>
        <dbReference type="ARBA" id="ARBA00022824"/>
    </source>
</evidence>
<keyword evidence="11 21" id="KW-0460">Magnesium</keyword>
<comment type="similarity">
    <text evidence="3">Belongs to the very long-chain fatty acids dehydratase HACD family.</text>
</comment>
<evidence type="ECO:0000256" key="10">
    <source>
        <dbReference type="ARBA" id="ARBA00022832"/>
    </source>
</evidence>
<feature type="compositionally biased region" description="Polar residues" evidence="23">
    <location>
        <begin position="47"/>
        <end position="60"/>
    </location>
</feature>
<keyword evidence="14" id="KW-0175">Coiled coil</keyword>
<dbReference type="PROSITE" id="PS51203">
    <property type="entry name" value="CS"/>
    <property type="match status" value="1"/>
</dbReference>
<proteinExistence type="inferred from homology"/>
<keyword evidence="17" id="KW-0275">Fatty acid biosynthesis</keyword>
<dbReference type="SUPFAM" id="SSF49764">
    <property type="entry name" value="HSP20-like chaperones"/>
    <property type="match status" value="1"/>
</dbReference>
<feature type="compositionally biased region" description="Basic and acidic residues" evidence="23">
    <location>
        <begin position="63"/>
        <end position="73"/>
    </location>
</feature>
<dbReference type="InterPro" id="IPR038102">
    <property type="entry name" value="EYA_dom_sf"/>
</dbReference>
<evidence type="ECO:0000256" key="23">
    <source>
        <dbReference type="SAM" id="MobiDB-lite"/>
    </source>
</evidence>
<evidence type="ECO:0000256" key="24">
    <source>
        <dbReference type="SAM" id="Phobius"/>
    </source>
</evidence>
<feature type="region of interest" description="Disordered" evidence="23">
    <location>
        <begin position="244"/>
        <end position="268"/>
    </location>
</feature>
<dbReference type="PANTHER" id="PTHR10190">
    <property type="entry name" value="EYES ABSENT"/>
    <property type="match status" value="1"/>
</dbReference>
<evidence type="ECO:0000256" key="18">
    <source>
        <dbReference type="ARBA" id="ARBA00023239"/>
    </source>
</evidence>
<evidence type="ECO:0000256" key="19">
    <source>
        <dbReference type="ARBA" id="ARBA00051722"/>
    </source>
</evidence>
<dbReference type="InterPro" id="IPR008978">
    <property type="entry name" value="HSP20-like_chaperone"/>
</dbReference>
<dbReference type="GO" id="GO:0046872">
    <property type="term" value="F:metal ion binding"/>
    <property type="evidence" value="ECO:0007669"/>
    <property type="project" value="UniProtKB-KW"/>
</dbReference>
<feature type="transmembrane region" description="Helical" evidence="24">
    <location>
        <begin position="1012"/>
        <end position="1034"/>
    </location>
</feature>
<comment type="pathway">
    <text evidence="2">Lipid metabolism; fatty acid biosynthesis.</text>
</comment>
<dbReference type="OrthoDB" id="2157530at2759"/>
<name>A0A7R8W962_9CRUS</name>
<evidence type="ECO:0000256" key="21">
    <source>
        <dbReference type="PIRSR" id="PIRSR628472-2"/>
    </source>
</evidence>
<evidence type="ECO:0000256" key="7">
    <source>
        <dbReference type="ARBA" id="ARBA00022723"/>
    </source>
</evidence>
<comment type="subcellular location">
    <subcellularLocation>
        <location evidence="1">Endoplasmic reticulum membrane</location>
        <topology evidence="1">Multi-pass membrane protein</topology>
    </subcellularLocation>
</comment>
<keyword evidence="9" id="KW-0256">Endoplasmic reticulum</keyword>
<dbReference type="Gene3D" id="3.40.50.12350">
    <property type="match status" value="1"/>
</dbReference>
<evidence type="ECO:0000256" key="20">
    <source>
        <dbReference type="PIRSR" id="PIRSR628472-1"/>
    </source>
</evidence>
<evidence type="ECO:0000256" key="12">
    <source>
        <dbReference type="ARBA" id="ARBA00022912"/>
    </source>
</evidence>
<dbReference type="EC" id="3.1.3.48" evidence="22"/>
<dbReference type="SFLD" id="SFLDG01129">
    <property type="entry name" value="C1.5:_HAD__Beta-PGM__Phosphata"/>
    <property type="match status" value="1"/>
</dbReference>
<gene>
    <name evidence="25" type="ORF">CTOB1V02_LOCUS5167</name>
</gene>
<keyword evidence="12 22" id="KW-0904">Protein phosphatase</keyword>
<keyword evidence="7 21" id="KW-0479">Metal-binding</keyword>
<dbReference type="SFLD" id="SFLDS00003">
    <property type="entry name" value="Haloacid_Dehalogenase"/>
    <property type="match status" value="1"/>
</dbReference>
<keyword evidence="8 22" id="KW-0378">Hydrolase</keyword>
<feature type="region of interest" description="Disordered" evidence="23">
    <location>
        <begin position="40"/>
        <end position="169"/>
    </location>
</feature>
<feature type="compositionally biased region" description="Low complexity" evidence="23">
    <location>
        <begin position="141"/>
        <end position="167"/>
    </location>
</feature>
<dbReference type="AlphaFoldDB" id="A0A7R8W962"/>
<keyword evidence="6 24" id="KW-0812">Transmembrane</keyword>
<dbReference type="GO" id="GO:0006633">
    <property type="term" value="P:fatty acid biosynthetic process"/>
    <property type="evidence" value="ECO:0007669"/>
    <property type="project" value="UniProtKB-UniPathway"/>
</dbReference>
<evidence type="ECO:0000256" key="3">
    <source>
        <dbReference type="ARBA" id="ARBA00007811"/>
    </source>
</evidence>
<evidence type="ECO:0000256" key="8">
    <source>
        <dbReference type="ARBA" id="ARBA00022801"/>
    </source>
</evidence>
<dbReference type="GO" id="GO:0045739">
    <property type="term" value="P:positive regulation of DNA repair"/>
    <property type="evidence" value="ECO:0007669"/>
    <property type="project" value="TreeGrafter"/>
</dbReference>
<evidence type="ECO:0000256" key="16">
    <source>
        <dbReference type="ARBA" id="ARBA00023136"/>
    </source>
</evidence>
<protein>
    <recommendedName>
        <fullName evidence="22">Eyes absent homolog</fullName>
        <ecNumber evidence="22">3.1.3.48</ecNumber>
    </recommendedName>
</protein>
<feature type="binding site" evidence="21">
    <location>
        <position position="400"/>
    </location>
    <ligand>
        <name>Mg(2+)</name>
        <dbReference type="ChEBI" id="CHEBI:18420"/>
    </ligand>
</feature>
<sequence length="1113" mass="124620">METLDFRTAPSNPPSRPATNPVDYAEVYMSACVRNLMPSAPVVGGSSDVNVSRISGSSSGEDLDQKETLKAEITDVVGTSPVRQHIMEDQEGTNSSTSEDGSTAGNSHNPPPPPPPQHLPIDTAGDRSVSTGGVIVKQEQSPPVSSSVPNPATLMSTTCSTSQSESEAMNPYVDRDLSSQYPTLSYYHSMNPQHYSTSASHHRASPYGPTSFYGGTHASQAAYHGVLSPSYGLTGEYLMSRSLPHAQRSQPTPAHPLPPPYGSIANHSTATQGSYAGYPAYPTNGQVQQNLDYISYSPYQSTNSYYYGTPQVPSGYVHPVSNSASRTDIGEVMSQQGISPGSPEQAATSYIMPEDQSLQMPQSAERKDKRSSASRKRTRRQVESPPPAVDQQVERVFIWDLDETIILFNSLLKGDFAKYYRKDTQESLSLGLRMEELIFYLTDTHFYYRDLAECDQIHIDDVAADDNGQDLSGYNFASDGFQSTAVTGGGFPMAGMRGGMDIMKKLAFRYRRIKEIYNNCRNNVGGLLGPAKRDQWLQLREQIEHHTDNWLSRALKCLSIISSRKHYANVLVTKTQLVPAISTVLLYGLGGVFDIENIYSSNKTGKECVNVPSCSPLLASFRELIVTLLGVPAAIRMVGNIGQQVASPVVYWAQKRGQIHLRVDLKNVQACMNVAGGQSHMWAQYVPKIYFIKQKTPEPKQGTGWLRAFHMGFIKRRAELFMLLAWQKMCAGSHPEFTSPIRVKRECAGHTVVDDGKGKDDETVEFKTDGVYFHCIGLGASSKLLTYGFNLDLFGELDDQRCKYEVKARAIEIILAKKDLEWWPRLLKDAVKVPWILLDFDRFEDEDDSEEEKKAEERLRQLLDDPDYTKNLWKDRKPIPWKKVYLFVYNFWQWLAFSAIVLNIAMRILKEGYDAVPKTYASVGWLMKFSVLLSWLEVMHPLFGYTKGSAVHPFVQCLGRTVVTFAMIDAEPRMHEKPVVCYLFVVWSAIELVRYPYYLLSVCESSLYVVTWLRYSCWIILFPLGFLFEGIVMLRNIPYFEETGKFSVGLPNSLNFAFHFPTLIRIYLLFFILPFLGGGGEVPQQTGGPTKRSVPRAPDNVAPPLAEWEWSAV</sequence>
<organism evidence="25">
    <name type="scientific">Cyprideis torosa</name>
    <dbReference type="NCBI Taxonomy" id="163714"/>
    <lineage>
        <taxon>Eukaryota</taxon>
        <taxon>Metazoa</taxon>
        <taxon>Ecdysozoa</taxon>
        <taxon>Arthropoda</taxon>
        <taxon>Crustacea</taxon>
        <taxon>Oligostraca</taxon>
        <taxon>Ostracoda</taxon>
        <taxon>Podocopa</taxon>
        <taxon>Podocopida</taxon>
        <taxon>Cytherocopina</taxon>
        <taxon>Cytheroidea</taxon>
        <taxon>Cytherideidae</taxon>
        <taxon>Cyprideis</taxon>
    </lineage>
</organism>
<keyword evidence="18" id="KW-0456">Lyase</keyword>
<feature type="compositionally biased region" description="Polar residues" evidence="23">
    <location>
        <begin position="92"/>
        <end position="108"/>
    </location>
</feature>
<keyword evidence="5" id="KW-0444">Lipid biosynthesis</keyword>
<dbReference type="InterPro" id="IPR028472">
    <property type="entry name" value="EYA"/>
</dbReference>
<dbReference type="EMBL" id="OB661085">
    <property type="protein sequence ID" value="CAD7227259.1"/>
    <property type="molecule type" value="Genomic_DNA"/>
</dbReference>
<dbReference type="GO" id="GO:0005634">
    <property type="term" value="C:nucleus"/>
    <property type="evidence" value="ECO:0007669"/>
    <property type="project" value="TreeGrafter"/>
</dbReference>
<dbReference type="InterPro" id="IPR007482">
    <property type="entry name" value="Tyr_Pase-like_PTPLA"/>
</dbReference>
<feature type="active site" description="Nucleophile" evidence="20">
    <location>
        <position position="400"/>
    </location>
</feature>
<feature type="transmembrane region" description="Helical" evidence="24">
    <location>
        <begin position="1054"/>
        <end position="1076"/>
    </location>
</feature>
<reference evidence="25" key="1">
    <citation type="submission" date="2020-11" db="EMBL/GenBank/DDBJ databases">
        <authorList>
            <person name="Tran Van P."/>
        </authorList>
    </citation>
    <scope>NUCLEOTIDE SEQUENCE</scope>
</reference>
<dbReference type="GO" id="GO:0004725">
    <property type="term" value="F:protein tyrosine phosphatase activity"/>
    <property type="evidence" value="ECO:0007669"/>
    <property type="project" value="UniProtKB-EC"/>
</dbReference>
<dbReference type="GO" id="GO:0016829">
    <property type="term" value="F:lyase activity"/>
    <property type="evidence" value="ECO:0007669"/>
    <property type="project" value="UniProtKB-KW"/>
</dbReference>
<evidence type="ECO:0000256" key="4">
    <source>
        <dbReference type="ARBA" id="ARBA00010501"/>
    </source>
</evidence>
<dbReference type="NCBIfam" id="TIGR01658">
    <property type="entry name" value="EYA-cons_domain"/>
    <property type="match status" value="1"/>
</dbReference>
<keyword evidence="15" id="KW-0443">Lipid metabolism</keyword>
<evidence type="ECO:0000256" key="2">
    <source>
        <dbReference type="ARBA" id="ARBA00005194"/>
    </source>
</evidence>
<keyword evidence="13 24" id="KW-1133">Transmembrane helix</keyword>
<feature type="region of interest" description="Disordered" evidence="23">
    <location>
        <begin position="1083"/>
        <end position="1102"/>
    </location>
</feature>
<evidence type="ECO:0000313" key="25">
    <source>
        <dbReference type="EMBL" id="CAD7227259.1"/>
    </source>
</evidence>
<dbReference type="GO" id="GO:0030154">
    <property type="term" value="P:cell differentiation"/>
    <property type="evidence" value="ECO:0007669"/>
    <property type="project" value="TreeGrafter"/>
</dbReference>
<dbReference type="UniPathway" id="UPA00094"/>
<evidence type="ECO:0000256" key="17">
    <source>
        <dbReference type="ARBA" id="ARBA00023160"/>
    </source>
</evidence>
<dbReference type="Gene3D" id="2.60.40.790">
    <property type="match status" value="1"/>
</dbReference>
<dbReference type="InterPro" id="IPR006545">
    <property type="entry name" value="EYA_dom"/>
</dbReference>
<comment type="cofactor">
    <cofactor evidence="21 22">
        <name>Mg(2+)</name>
        <dbReference type="ChEBI" id="CHEBI:18420"/>
    </cofactor>
    <text evidence="21 22">Binds 1 Mg(2+) ion per subunit.</text>
</comment>
<dbReference type="PANTHER" id="PTHR10190:SF16">
    <property type="entry name" value="DEVELOPMENTAL PROTEIN EYES ABSENT"/>
    <property type="match status" value="1"/>
</dbReference>
<evidence type="ECO:0000256" key="22">
    <source>
        <dbReference type="RuleBase" id="RU362036"/>
    </source>
</evidence>
<keyword evidence="22" id="KW-0804">Transcription</keyword>
<feature type="transmembrane region" description="Helical" evidence="24">
    <location>
        <begin position="884"/>
        <end position="908"/>
    </location>
</feature>
<comment type="catalytic activity">
    <reaction evidence="19 22">
        <text>O-phospho-L-tyrosyl-[protein] + H2O = L-tyrosyl-[protein] + phosphate</text>
        <dbReference type="Rhea" id="RHEA:10684"/>
        <dbReference type="Rhea" id="RHEA-COMP:10136"/>
        <dbReference type="Rhea" id="RHEA-COMP:20101"/>
        <dbReference type="ChEBI" id="CHEBI:15377"/>
        <dbReference type="ChEBI" id="CHEBI:43474"/>
        <dbReference type="ChEBI" id="CHEBI:46858"/>
        <dbReference type="ChEBI" id="CHEBI:61978"/>
        <dbReference type="EC" id="3.1.3.48"/>
    </reaction>
</comment>
<evidence type="ECO:0000256" key="6">
    <source>
        <dbReference type="ARBA" id="ARBA00022692"/>
    </source>
</evidence>
<evidence type="ECO:0000256" key="14">
    <source>
        <dbReference type="ARBA" id="ARBA00023054"/>
    </source>
</evidence>
<accession>A0A7R8W962</accession>
<dbReference type="GO" id="GO:0005789">
    <property type="term" value="C:endoplasmic reticulum membrane"/>
    <property type="evidence" value="ECO:0007669"/>
    <property type="project" value="UniProtKB-SubCell"/>
</dbReference>
<feature type="compositionally biased region" description="Pro residues" evidence="23">
    <location>
        <begin position="109"/>
        <end position="118"/>
    </location>
</feature>
<feature type="binding site" evidence="21">
    <location>
        <position position="402"/>
    </location>
    <ligand>
        <name>Mg(2+)</name>
        <dbReference type="ChEBI" id="CHEBI:18420"/>
    </ligand>
</feature>
<feature type="region of interest" description="Disordered" evidence="23">
    <location>
        <begin position="355"/>
        <end position="387"/>
    </location>
</feature>
<feature type="region of interest" description="Disordered" evidence="23">
    <location>
        <begin position="1"/>
        <end position="22"/>
    </location>
</feature>
<evidence type="ECO:0000256" key="11">
    <source>
        <dbReference type="ARBA" id="ARBA00022842"/>
    </source>
</evidence>
<keyword evidence="16 24" id="KW-0472">Membrane</keyword>
<evidence type="ECO:0000256" key="5">
    <source>
        <dbReference type="ARBA" id="ARBA00022516"/>
    </source>
</evidence>
<evidence type="ECO:0000256" key="13">
    <source>
        <dbReference type="ARBA" id="ARBA00022989"/>
    </source>
</evidence>
<dbReference type="GO" id="GO:2001240">
    <property type="term" value="P:negative regulation of extrinsic apoptotic signaling pathway in absence of ligand"/>
    <property type="evidence" value="ECO:0007669"/>
    <property type="project" value="TreeGrafter"/>
</dbReference>
<evidence type="ECO:0000256" key="1">
    <source>
        <dbReference type="ARBA" id="ARBA00004477"/>
    </source>
</evidence>
<dbReference type="Pfam" id="PF04387">
    <property type="entry name" value="PTPLA"/>
    <property type="match status" value="1"/>
</dbReference>
<keyword evidence="10" id="KW-0276">Fatty acid metabolism</keyword>
<keyword evidence="22" id="KW-0805">Transcription regulation</keyword>
<evidence type="ECO:0000256" key="15">
    <source>
        <dbReference type="ARBA" id="ARBA00023098"/>
    </source>
</evidence>
<dbReference type="InterPro" id="IPR007052">
    <property type="entry name" value="CS_dom"/>
</dbReference>
<feature type="active site" description="Proton donor" evidence="20">
    <location>
        <position position="402"/>
    </location>
</feature>
<comment type="similarity">
    <text evidence="4 22">Belongs to the HAD-like hydrolase superfamily. EYA family.</text>
</comment>